<sequence length="586" mass="64057">MAPRNLINLESASLAYGTRFILDGVALGVADGDRIGIVGRNGSGKSTLLRVLAGLEQVDAGRVSRTGGLRIGRLGQGDELDPAATVGEAVIGDRPTHEWAGDARIRDVLAHLLPGLSMDAQIGPLSGGERRRVALARLLIGDDDLVLLDEPTNHLDVEAIDWLSRHLAAGNRSLIMVTHDRWLLDTVATTTWEVADGAVHSYEGGYAEYVLARAERVRLAAADEARRQNLLRKELAWLRRGPPARTSKPRFRIAAANALIENEPPARDRYELAKMATTRLGKSVFDAEDVTVSLGDRTLLDHVTWRLGPGDRAGIVGINGAGKTTLLRLLDGSLAPDSGRVKIGRTVAVAHLSQEVVDLDPGKRVLETVEEVRREIQLGAGDTVTAGQLLERFGFAGQRQWTLVGDLSGGERRRLQLLRLLMGEPNVLLLDEPTNDLDVETLNVLEDVLDGWPGSLVVVSHDRWFLERVTDAVWALMGDGHVVQLPRGVEQYLELRREQVSAAASAVAAGAARARTGDTRATRKEIARIERELEKLERREKTLHEQIADNATDHEKVLALDTELRSVHGEREALEGRWLELADELG</sequence>
<dbReference type="PANTHER" id="PTHR42855">
    <property type="entry name" value="ABC TRANSPORTER ATP-BINDING SUBUNIT"/>
    <property type="match status" value="1"/>
</dbReference>
<accession>A0A4R5A5G1</accession>
<dbReference type="SMART" id="SM00382">
    <property type="entry name" value="AAA"/>
    <property type="match status" value="2"/>
</dbReference>
<dbReference type="SUPFAM" id="SSF52540">
    <property type="entry name" value="P-loop containing nucleoside triphosphate hydrolases"/>
    <property type="match status" value="2"/>
</dbReference>
<dbReference type="InterPro" id="IPR032524">
    <property type="entry name" value="ABC_tran_C"/>
</dbReference>
<dbReference type="Gene3D" id="3.40.50.300">
    <property type="entry name" value="P-loop containing nucleotide triphosphate hydrolases"/>
    <property type="match status" value="2"/>
</dbReference>
<evidence type="ECO:0000256" key="3">
    <source>
        <dbReference type="SAM" id="Coils"/>
    </source>
</evidence>
<dbReference type="InterPro" id="IPR017871">
    <property type="entry name" value="ABC_transporter-like_CS"/>
</dbReference>
<name>A0A4R5A5G1_9ACTN</name>
<dbReference type="PROSITE" id="PS00211">
    <property type="entry name" value="ABC_TRANSPORTER_1"/>
    <property type="match status" value="2"/>
</dbReference>
<keyword evidence="2 5" id="KW-0067">ATP-binding</keyword>
<dbReference type="Pfam" id="PF12848">
    <property type="entry name" value="ABC_tran_Xtn"/>
    <property type="match status" value="1"/>
</dbReference>
<dbReference type="GO" id="GO:0016887">
    <property type="term" value="F:ATP hydrolysis activity"/>
    <property type="evidence" value="ECO:0007669"/>
    <property type="project" value="InterPro"/>
</dbReference>
<dbReference type="Proteomes" id="UP000295217">
    <property type="component" value="Unassembled WGS sequence"/>
</dbReference>
<dbReference type="PROSITE" id="PS50893">
    <property type="entry name" value="ABC_TRANSPORTER_2"/>
    <property type="match status" value="2"/>
</dbReference>
<dbReference type="GO" id="GO:0005524">
    <property type="term" value="F:ATP binding"/>
    <property type="evidence" value="ECO:0007669"/>
    <property type="project" value="UniProtKB-KW"/>
</dbReference>
<dbReference type="RefSeq" id="WP_132105967.1">
    <property type="nucleotide sequence ID" value="NZ_SMLB01000042.1"/>
</dbReference>
<keyword evidence="1" id="KW-0547">Nucleotide-binding</keyword>
<keyword evidence="6" id="KW-1185">Reference proteome</keyword>
<dbReference type="Pfam" id="PF16326">
    <property type="entry name" value="ABC_tran_CTD"/>
    <property type="match status" value="1"/>
</dbReference>
<dbReference type="InterPro" id="IPR032781">
    <property type="entry name" value="ABC_tran_Xtn"/>
</dbReference>
<dbReference type="EMBL" id="SMLB01000042">
    <property type="protein sequence ID" value="TDD66206.1"/>
    <property type="molecule type" value="Genomic_DNA"/>
</dbReference>
<proteinExistence type="predicted"/>
<dbReference type="InterPro" id="IPR037118">
    <property type="entry name" value="Val-tRNA_synth_C_sf"/>
</dbReference>
<keyword evidence="3" id="KW-0175">Coiled coil</keyword>
<feature type="coiled-coil region" evidence="3">
    <location>
        <begin position="519"/>
        <end position="546"/>
    </location>
</feature>
<evidence type="ECO:0000256" key="2">
    <source>
        <dbReference type="ARBA" id="ARBA00022840"/>
    </source>
</evidence>
<reference evidence="5 6" key="1">
    <citation type="submission" date="2019-02" db="EMBL/GenBank/DDBJ databases">
        <title>Draft genome sequences of novel Actinobacteria.</title>
        <authorList>
            <person name="Sahin N."/>
            <person name="Ay H."/>
            <person name="Saygin H."/>
        </authorList>
    </citation>
    <scope>NUCLEOTIDE SEQUENCE [LARGE SCALE GENOMIC DNA]</scope>
    <source>
        <strain evidence="5 6">8K307</strain>
    </source>
</reference>
<dbReference type="PANTHER" id="PTHR42855:SF1">
    <property type="entry name" value="ABC TRANSPORTER DOMAIN-CONTAINING PROTEIN"/>
    <property type="match status" value="1"/>
</dbReference>
<dbReference type="GO" id="GO:0003677">
    <property type="term" value="F:DNA binding"/>
    <property type="evidence" value="ECO:0007669"/>
    <property type="project" value="InterPro"/>
</dbReference>
<evidence type="ECO:0000259" key="4">
    <source>
        <dbReference type="PROSITE" id="PS50893"/>
    </source>
</evidence>
<dbReference type="InterPro" id="IPR027417">
    <property type="entry name" value="P-loop_NTPase"/>
</dbReference>
<dbReference type="InterPro" id="IPR051309">
    <property type="entry name" value="ABCF_ATPase"/>
</dbReference>
<dbReference type="InterPro" id="IPR003439">
    <property type="entry name" value="ABC_transporter-like_ATP-bd"/>
</dbReference>
<evidence type="ECO:0000313" key="6">
    <source>
        <dbReference type="Proteomes" id="UP000295217"/>
    </source>
</evidence>
<feature type="domain" description="ABC transporter" evidence="4">
    <location>
        <begin position="7"/>
        <end position="221"/>
    </location>
</feature>
<dbReference type="CDD" id="cd03221">
    <property type="entry name" value="ABCF_EF-3"/>
    <property type="match status" value="2"/>
</dbReference>
<dbReference type="AlphaFoldDB" id="A0A4R5A5G1"/>
<protein>
    <submittedName>
        <fullName evidence="5">ABC transporter ATP-binding protein</fullName>
    </submittedName>
</protein>
<evidence type="ECO:0000256" key="1">
    <source>
        <dbReference type="ARBA" id="ARBA00022741"/>
    </source>
</evidence>
<gene>
    <name evidence="5" type="ORF">E1262_22895</name>
</gene>
<dbReference type="Gene3D" id="1.10.287.380">
    <property type="entry name" value="Valyl-tRNA synthetase, C-terminal domain"/>
    <property type="match status" value="1"/>
</dbReference>
<dbReference type="OrthoDB" id="3239744at2"/>
<evidence type="ECO:0000313" key="5">
    <source>
        <dbReference type="EMBL" id="TDD66206.1"/>
    </source>
</evidence>
<organism evidence="5 6">
    <name type="scientific">Jiangella aurantiaca</name>
    <dbReference type="NCBI Taxonomy" id="2530373"/>
    <lineage>
        <taxon>Bacteria</taxon>
        <taxon>Bacillati</taxon>
        <taxon>Actinomycetota</taxon>
        <taxon>Actinomycetes</taxon>
        <taxon>Jiangellales</taxon>
        <taxon>Jiangellaceae</taxon>
        <taxon>Jiangella</taxon>
    </lineage>
</organism>
<dbReference type="InterPro" id="IPR003593">
    <property type="entry name" value="AAA+_ATPase"/>
</dbReference>
<dbReference type="Pfam" id="PF00005">
    <property type="entry name" value="ABC_tran"/>
    <property type="match status" value="2"/>
</dbReference>
<comment type="caution">
    <text evidence="5">The sequence shown here is derived from an EMBL/GenBank/DDBJ whole genome shotgun (WGS) entry which is preliminary data.</text>
</comment>
<feature type="domain" description="ABC transporter" evidence="4">
    <location>
        <begin position="285"/>
        <end position="512"/>
    </location>
</feature>